<proteinExistence type="predicted"/>
<reference evidence="2" key="3">
    <citation type="submission" date="2025-09" db="UniProtKB">
        <authorList>
            <consortium name="Ensembl"/>
        </authorList>
    </citation>
    <scope>IDENTIFICATION</scope>
</reference>
<feature type="signal peptide" evidence="1">
    <location>
        <begin position="1"/>
        <end position="16"/>
    </location>
</feature>
<evidence type="ECO:0008006" key="4">
    <source>
        <dbReference type="Google" id="ProtNLM"/>
    </source>
</evidence>
<keyword evidence="3" id="KW-1185">Reference proteome</keyword>
<evidence type="ECO:0000313" key="3">
    <source>
        <dbReference type="Proteomes" id="UP000265120"/>
    </source>
</evidence>
<dbReference type="AlphaFoldDB" id="A0A3P8VGZ2"/>
<dbReference type="SUPFAM" id="SSF57302">
    <property type="entry name" value="Snake toxin-like"/>
    <property type="match status" value="1"/>
</dbReference>
<reference evidence="2" key="2">
    <citation type="submission" date="2025-08" db="UniProtKB">
        <authorList>
            <consortium name="Ensembl"/>
        </authorList>
    </citation>
    <scope>IDENTIFICATION</scope>
</reference>
<reference evidence="2 3" key="1">
    <citation type="journal article" date="2014" name="Nat. Genet.">
        <title>Whole-genome sequence of a flatfish provides insights into ZW sex chromosome evolution and adaptation to a benthic lifestyle.</title>
        <authorList>
            <person name="Chen S."/>
            <person name="Zhang G."/>
            <person name="Shao C."/>
            <person name="Huang Q."/>
            <person name="Liu G."/>
            <person name="Zhang P."/>
            <person name="Song W."/>
            <person name="An N."/>
            <person name="Chalopin D."/>
            <person name="Volff J.N."/>
            <person name="Hong Y."/>
            <person name="Li Q."/>
            <person name="Sha Z."/>
            <person name="Zhou H."/>
            <person name="Xie M."/>
            <person name="Yu Q."/>
            <person name="Liu Y."/>
            <person name="Xiang H."/>
            <person name="Wang N."/>
            <person name="Wu K."/>
            <person name="Yang C."/>
            <person name="Zhou Q."/>
            <person name="Liao X."/>
            <person name="Yang L."/>
            <person name="Hu Q."/>
            <person name="Zhang J."/>
            <person name="Meng L."/>
            <person name="Jin L."/>
            <person name="Tian Y."/>
            <person name="Lian J."/>
            <person name="Yang J."/>
            <person name="Miao G."/>
            <person name="Liu S."/>
            <person name="Liang Z."/>
            <person name="Yan F."/>
            <person name="Li Y."/>
            <person name="Sun B."/>
            <person name="Zhang H."/>
            <person name="Zhang J."/>
            <person name="Zhu Y."/>
            <person name="Du M."/>
            <person name="Zhao Y."/>
            <person name="Schartl M."/>
            <person name="Tang Q."/>
            <person name="Wang J."/>
        </authorList>
    </citation>
    <scope>NUCLEOTIDE SEQUENCE</scope>
</reference>
<keyword evidence="1" id="KW-0732">Signal</keyword>
<dbReference type="OMA" id="DPVETCY"/>
<protein>
    <recommendedName>
        <fullName evidence="4">UPAR/Ly6 domain-containing protein</fullName>
    </recommendedName>
</protein>
<dbReference type="InterPro" id="IPR045860">
    <property type="entry name" value="Snake_toxin-like_sf"/>
</dbReference>
<dbReference type="InParanoid" id="A0A3P8VGZ2"/>
<accession>A0A3P8VGZ2</accession>
<name>A0A3P8VGZ2_CYNSE</name>
<evidence type="ECO:0000256" key="1">
    <source>
        <dbReference type="SAM" id="SignalP"/>
    </source>
</evidence>
<dbReference type="STRING" id="244447.ENSCSEP00000011710"/>
<feature type="chain" id="PRO_5018328204" description="UPAR/Ly6 domain-containing protein" evidence="1">
    <location>
        <begin position="17"/>
        <end position="84"/>
    </location>
</feature>
<organism evidence="2 3">
    <name type="scientific">Cynoglossus semilaevis</name>
    <name type="common">Tongue sole</name>
    <dbReference type="NCBI Taxonomy" id="244447"/>
    <lineage>
        <taxon>Eukaryota</taxon>
        <taxon>Metazoa</taxon>
        <taxon>Chordata</taxon>
        <taxon>Craniata</taxon>
        <taxon>Vertebrata</taxon>
        <taxon>Euteleostomi</taxon>
        <taxon>Actinopterygii</taxon>
        <taxon>Neopterygii</taxon>
        <taxon>Teleostei</taxon>
        <taxon>Neoteleostei</taxon>
        <taxon>Acanthomorphata</taxon>
        <taxon>Carangaria</taxon>
        <taxon>Pleuronectiformes</taxon>
        <taxon>Pleuronectoidei</taxon>
        <taxon>Cynoglossidae</taxon>
        <taxon>Cynoglossinae</taxon>
        <taxon>Cynoglossus</taxon>
    </lineage>
</organism>
<dbReference type="Proteomes" id="UP000265120">
    <property type="component" value="Chromosome 8"/>
</dbReference>
<dbReference type="Ensembl" id="ENSCSET00000011851.1">
    <property type="protein sequence ID" value="ENSCSEP00000011710.1"/>
    <property type="gene ID" value="ENSCSEG00000007543.1"/>
</dbReference>
<dbReference type="GeneTree" id="ENSGT01120000271962"/>
<sequence length="84" mass="9084">MYLHLLLYCPVSSGEALRCYCGGRHQCPGGVETCRVGDDVCSSITYTIPSPSFTKRCSNTVFCKFLSDSPLSTGTCCNTDLCNV</sequence>
<evidence type="ECO:0000313" key="2">
    <source>
        <dbReference type="Ensembl" id="ENSCSEP00000011710.1"/>
    </source>
</evidence>